<feature type="transmembrane region" description="Helical" evidence="2">
    <location>
        <begin position="115"/>
        <end position="134"/>
    </location>
</feature>
<protein>
    <submittedName>
        <fullName evidence="3">Uncharacterized protein</fullName>
    </submittedName>
</protein>
<reference evidence="3 4" key="1">
    <citation type="submission" date="2024-04" db="EMBL/GenBank/DDBJ databases">
        <authorList>
            <person name="Rising A."/>
            <person name="Reimegard J."/>
            <person name="Sonavane S."/>
            <person name="Akerstrom W."/>
            <person name="Nylinder S."/>
            <person name="Hedman E."/>
            <person name="Kallberg Y."/>
        </authorList>
    </citation>
    <scope>NUCLEOTIDE SEQUENCE [LARGE SCALE GENOMIC DNA]</scope>
</reference>
<proteinExistence type="predicted"/>
<name>A0AAV2B299_9ARAC</name>
<keyword evidence="2" id="KW-0812">Transmembrane</keyword>
<evidence type="ECO:0000313" key="4">
    <source>
        <dbReference type="Proteomes" id="UP001497382"/>
    </source>
</evidence>
<accession>A0AAV2B299</accession>
<gene>
    <name evidence="3" type="ORF">LARSCL_LOCUS16443</name>
</gene>
<feature type="compositionally biased region" description="Acidic residues" evidence="1">
    <location>
        <begin position="41"/>
        <end position="53"/>
    </location>
</feature>
<evidence type="ECO:0000256" key="1">
    <source>
        <dbReference type="SAM" id="MobiDB-lite"/>
    </source>
</evidence>
<keyword evidence="4" id="KW-1185">Reference proteome</keyword>
<evidence type="ECO:0000313" key="3">
    <source>
        <dbReference type="EMBL" id="CAL1290368.1"/>
    </source>
</evidence>
<comment type="caution">
    <text evidence="3">The sequence shown here is derived from an EMBL/GenBank/DDBJ whole genome shotgun (WGS) entry which is preliminary data.</text>
</comment>
<evidence type="ECO:0000256" key="2">
    <source>
        <dbReference type="SAM" id="Phobius"/>
    </source>
</evidence>
<dbReference type="EMBL" id="CAXIEN010000263">
    <property type="protein sequence ID" value="CAL1290368.1"/>
    <property type="molecule type" value="Genomic_DNA"/>
</dbReference>
<keyword evidence="2" id="KW-1133">Transmembrane helix</keyword>
<feature type="transmembrane region" description="Helical" evidence="2">
    <location>
        <begin position="85"/>
        <end position="109"/>
    </location>
</feature>
<organism evidence="3 4">
    <name type="scientific">Larinioides sclopetarius</name>
    <dbReference type="NCBI Taxonomy" id="280406"/>
    <lineage>
        <taxon>Eukaryota</taxon>
        <taxon>Metazoa</taxon>
        <taxon>Ecdysozoa</taxon>
        <taxon>Arthropoda</taxon>
        <taxon>Chelicerata</taxon>
        <taxon>Arachnida</taxon>
        <taxon>Araneae</taxon>
        <taxon>Araneomorphae</taxon>
        <taxon>Entelegynae</taxon>
        <taxon>Araneoidea</taxon>
        <taxon>Araneidae</taxon>
        <taxon>Larinioides</taxon>
    </lineage>
</organism>
<keyword evidence="2" id="KW-0472">Membrane</keyword>
<dbReference type="Proteomes" id="UP001497382">
    <property type="component" value="Unassembled WGS sequence"/>
</dbReference>
<sequence>MSKYKGTKKRKGSKKTQEPPREQYLPLQRHQDDGTVTEPNIENETETETEETQEVLNELCEQHQVHAEPSVENHGARLLFSKRMFYYLLGFFLLMLVIFAFLSYGIISVDNKETFLFWLIILKITGIAFIASWLNQLFECNFQLAV</sequence>
<feature type="region of interest" description="Disordered" evidence="1">
    <location>
        <begin position="1"/>
        <end position="54"/>
    </location>
</feature>
<feature type="compositionally biased region" description="Basic residues" evidence="1">
    <location>
        <begin position="1"/>
        <end position="14"/>
    </location>
</feature>
<dbReference type="AlphaFoldDB" id="A0AAV2B299"/>